<organism evidence="1 2">
    <name type="scientific">Araneus ventricosus</name>
    <name type="common">Orbweaver spider</name>
    <name type="synonym">Epeira ventricosa</name>
    <dbReference type="NCBI Taxonomy" id="182803"/>
    <lineage>
        <taxon>Eukaryota</taxon>
        <taxon>Metazoa</taxon>
        <taxon>Ecdysozoa</taxon>
        <taxon>Arthropoda</taxon>
        <taxon>Chelicerata</taxon>
        <taxon>Arachnida</taxon>
        <taxon>Araneae</taxon>
        <taxon>Araneomorphae</taxon>
        <taxon>Entelegynae</taxon>
        <taxon>Araneoidea</taxon>
        <taxon>Araneidae</taxon>
        <taxon>Araneus</taxon>
    </lineage>
</organism>
<reference evidence="1 2" key="1">
    <citation type="journal article" date="2019" name="Sci. Rep.">
        <title>Orb-weaving spider Araneus ventricosus genome elucidates the spidroin gene catalogue.</title>
        <authorList>
            <person name="Kono N."/>
            <person name="Nakamura H."/>
            <person name="Ohtoshi R."/>
            <person name="Moran D.A.P."/>
            <person name="Shinohara A."/>
            <person name="Yoshida Y."/>
            <person name="Fujiwara M."/>
            <person name="Mori M."/>
            <person name="Tomita M."/>
            <person name="Arakawa K."/>
        </authorList>
    </citation>
    <scope>NUCLEOTIDE SEQUENCE [LARGE SCALE GENOMIC DNA]</scope>
</reference>
<dbReference type="AlphaFoldDB" id="A0A4Y2G0A2"/>
<proteinExistence type="predicted"/>
<name>A0A4Y2G0A2_ARAVE</name>
<protein>
    <submittedName>
        <fullName evidence="1">Uncharacterized protein</fullName>
    </submittedName>
</protein>
<evidence type="ECO:0000313" key="1">
    <source>
        <dbReference type="EMBL" id="GBM45334.1"/>
    </source>
</evidence>
<dbReference type="Proteomes" id="UP000499080">
    <property type="component" value="Unassembled WGS sequence"/>
</dbReference>
<sequence>MALQTLPQSDHLIALELLAGMVSPEACVTNRNNLLRSVFCNGERNRTYILTEEFIVISLPLKSVLEQAIYLIRRTLLSESHVRRNLWNSSIHCKQRNPIVFSLRWKSTLELCCDQKNLLEYVLTQKSI</sequence>
<dbReference type="EMBL" id="BGPR01001096">
    <property type="protein sequence ID" value="GBM45334.1"/>
    <property type="molecule type" value="Genomic_DNA"/>
</dbReference>
<comment type="caution">
    <text evidence="1">The sequence shown here is derived from an EMBL/GenBank/DDBJ whole genome shotgun (WGS) entry which is preliminary data.</text>
</comment>
<accession>A0A4Y2G0A2</accession>
<keyword evidence="2" id="KW-1185">Reference proteome</keyword>
<gene>
    <name evidence="1" type="ORF">AVEN_54395_1</name>
</gene>
<evidence type="ECO:0000313" key="2">
    <source>
        <dbReference type="Proteomes" id="UP000499080"/>
    </source>
</evidence>